<protein>
    <recommendedName>
        <fullName evidence="2">SMP-30/Gluconolactonase/LRE-like region domain-containing protein</fullName>
    </recommendedName>
</protein>
<dbReference type="EMBL" id="JNSL01000027">
    <property type="protein sequence ID" value="KGA19779.1"/>
    <property type="molecule type" value="Genomic_DNA"/>
</dbReference>
<dbReference type="Pfam" id="PF08450">
    <property type="entry name" value="SGL"/>
    <property type="match status" value="1"/>
</dbReference>
<dbReference type="SUPFAM" id="SSF63829">
    <property type="entry name" value="Calcium-dependent phosphotriesterase"/>
    <property type="match status" value="1"/>
</dbReference>
<reference evidence="3" key="1">
    <citation type="submission" date="2014-06" db="EMBL/GenBank/DDBJ databases">
        <title>Key roles for freshwater Actinobacteria revealed by deep metagenomic sequencing.</title>
        <authorList>
            <person name="Ghai R."/>
            <person name="Mizuno C.M."/>
            <person name="Picazo A."/>
            <person name="Camacho A."/>
            <person name="Rodriguez-Valera F."/>
        </authorList>
    </citation>
    <scope>NUCLEOTIDE SEQUENCE</scope>
</reference>
<dbReference type="GO" id="GO:0019853">
    <property type="term" value="P:L-ascorbic acid biosynthetic process"/>
    <property type="evidence" value="ECO:0007669"/>
    <property type="project" value="TreeGrafter"/>
</dbReference>
<dbReference type="InterPro" id="IPR013658">
    <property type="entry name" value="SGL"/>
</dbReference>
<dbReference type="GO" id="GO:0005509">
    <property type="term" value="F:calcium ion binding"/>
    <property type="evidence" value="ECO:0007669"/>
    <property type="project" value="TreeGrafter"/>
</dbReference>
<dbReference type="PANTHER" id="PTHR10907">
    <property type="entry name" value="REGUCALCIN"/>
    <property type="match status" value="1"/>
</dbReference>
<comment type="caution">
    <text evidence="3">The sequence shown here is derived from an EMBL/GenBank/DDBJ whole genome shotgun (WGS) entry which is preliminary data.</text>
</comment>
<dbReference type="PANTHER" id="PTHR10907:SF47">
    <property type="entry name" value="REGUCALCIN"/>
    <property type="match status" value="1"/>
</dbReference>
<feature type="domain" description="SMP-30/Gluconolactonase/LRE-like region" evidence="2">
    <location>
        <begin position="15"/>
        <end position="222"/>
    </location>
</feature>
<evidence type="ECO:0000313" key="3">
    <source>
        <dbReference type="EMBL" id="KGA19779.1"/>
    </source>
</evidence>
<dbReference type="InterPro" id="IPR011042">
    <property type="entry name" value="6-blade_b-propeller_TolB-like"/>
</dbReference>
<dbReference type="Gene3D" id="2.120.10.30">
    <property type="entry name" value="TolB, C-terminal domain"/>
    <property type="match status" value="1"/>
</dbReference>
<dbReference type="GO" id="GO:0004341">
    <property type="term" value="F:gluconolactonase activity"/>
    <property type="evidence" value="ECO:0007669"/>
    <property type="project" value="TreeGrafter"/>
</dbReference>
<proteinExistence type="inferred from homology"/>
<comment type="similarity">
    <text evidence="1">Belongs to the SMP-30/CGR1 family.</text>
</comment>
<evidence type="ECO:0000256" key="1">
    <source>
        <dbReference type="ARBA" id="ARBA00008853"/>
    </source>
</evidence>
<gene>
    <name evidence="3" type="ORF">GM51_6095</name>
</gene>
<sequence>MSNLHTLHRLDGLGFAESLRWRGNELWFSDMFRGLVIAWNPDASSTVKLSQSDGGPEMPGGLGWMPDGDLLLVDCLKRLVLKLDRRGKLSTYADLSTLTDYPLNDMHVDADGTAWVGGYGFDPETQAAVASAIYQISPTGNISSSSAQFVFPNGCEKYGDSIAIAETFSDRISFINDENQVVKTFECSSGSGPDGLSFDAQGRLYVAMAFKGQIEQFSLSGDSQLLYKLDPEVNYPGGPKGIFDCAVRSENSTIAFSSACLDEEYAKINNTSSITIATLH</sequence>
<name>A0A094QC81_9ZZZZ</name>
<evidence type="ECO:0000259" key="2">
    <source>
        <dbReference type="Pfam" id="PF08450"/>
    </source>
</evidence>
<dbReference type="AlphaFoldDB" id="A0A094QC81"/>
<accession>A0A094QC81</accession>
<organism evidence="3">
    <name type="scientific">freshwater metagenome</name>
    <dbReference type="NCBI Taxonomy" id="449393"/>
    <lineage>
        <taxon>unclassified sequences</taxon>
        <taxon>metagenomes</taxon>
        <taxon>ecological metagenomes</taxon>
    </lineage>
</organism>